<reference evidence="3" key="2">
    <citation type="submission" date="2020-02" db="EMBL/GenBank/DDBJ databases">
        <title>Identification and distribution of gene clusters putatively required for synthesis of sphingolipid metabolism inhibitors in phylogenetically diverse species of the filamentous fungus Fusarium.</title>
        <authorList>
            <person name="Kim H.-S."/>
            <person name="Busman M."/>
            <person name="Brown D.W."/>
            <person name="Divon H."/>
            <person name="Uhlig S."/>
            <person name="Proctor R.H."/>
        </authorList>
    </citation>
    <scope>NUCLEOTIDE SEQUENCE</scope>
    <source>
        <strain evidence="3">NRRL 25174</strain>
    </source>
</reference>
<proteinExistence type="predicted"/>
<dbReference type="Pfam" id="PF20516">
    <property type="entry name" value="PDDEXK_12"/>
    <property type="match status" value="1"/>
</dbReference>
<evidence type="ECO:0000259" key="2">
    <source>
        <dbReference type="Pfam" id="PF20516"/>
    </source>
</evidence>
<dbReference type="OrthoDB" id="4161186at2759"/>
<dbReference type="EMBL" id="PVQB02000088">
    <property type="protein sequence ID" value="KAF4343540.1"/>
    <property type="molecule type" value="Genomic_DNA"/>
</dbReference>
<dbReference type="AlphaFoldDB" id="A0A9P5E1T4"/>
<feature type="compositionally biased region" description="Low complexity" evidence="1">
    <location>
        <begin position="39"/>
        <end position="48"/>
    </location>
</feature>
<gene>
    <name evidence="3" type="ORF">FBEOM_2449</name>
</gene>
<evidence type="ECO:0000313" key="3">
    <source>
        <dbReference type="EMBL" id="KAF4343540.1"/>
    </source>
</evidence>
<dbReference type="InterPro" id="IPR046797">
    <property type="entry name" value="PDDEXK_12"/>
</dbReference>
<evidence type="ECO:0000313" key="4">
    <source>
        <dbReference type="Proteomes" id="UP000730481"/>
    </source>
</evidence>
<keyword evidence="4" id="KW-1185">Reference proteome</keyword>
<feature type="domain" description="PD-(D/E)XK nuclease-like" evidence="2">
    <location>
        <begin position="160"/>
        <end position="416"/>
    </location>
</feature>
<protein>
    <recommendedName>
        <fullName evidence="2">PD-(D/E)XK nuclease-like domain-containing protein</fullName>
    </recommendedName>
</protein>
<comment type="caution">
    <text evidence="3">The sequence shown here is derived from an EMBL/GenBank/DDBJ whole genome shotgun (WGS) entry which is preliminary data.</text>
</comment>
<dbReference type="Proteomes" id="UP000730481">
    <property type="component" value="Unassembled WGS sequence"/>
</dbReference>
<name>A0A9P5E1T4_9HYPO</name>
<accession>A0A9P5E1T4</accession>
<evidence type="ECO:0000256" key="1">
    <source>
        <dbReference type="SAM" id="MobiDB-lite"/>
    </source>
</evidence>
<reference evidence="3" key="1">
    <citation type="journal article" date="2017" name="Mycologia">
        <title>Fusarium algeriense, sp. nov., a novel toxigenic crown rot pathogen of durum wheat from Algeria is nested in the Fusarium burgessii species complex.</title>
        <authorList>
            <person name="Laraba I."/>
            <person name="Keddad A."/>
            <person name="Boureghda H."/>
            <person name="Abdallah N."/>
            <person name="Vaughan M.M."/>
            <person name="Proctor R.H."/>
            <person name="Busman M."/>
            <person name="O'Donnell K."/>
        </authorList>
    </citation>
    <scope>NUCLEOTIDE SEQUENCE</scope>
    <source>
        <strain evidence="3">NRRL 25174</strain>
    </source>
</reference>
<feature type="region of interest" description="Disordered" evidence="1">
    <location>
        <begin position="1"/>
        <end position="100"/>
    </location>
</feature>
<organism evidence="3 4">
    <name type="scientific">Fusarium beomiforme</name>
    <dbReference type="NCBI Taxonomy" id="44412"/>
    <lineage>
        <taxon>Eukaryota</taxon>
        <taxon>Fungi</taxon>
        <taxon>Dikarya</taxon>
        <taxon>Ascomycota</taxon>
        <taxon>Pezizomycotina</taxon>
        <taxon>Sordariomycetes</taxon>
        <taxon>Hypocreomycetidae</taxon>
        <taxon>Hypocreales</taxon>
        <taxon>Nectriaceae</taxon>
        <taxon>Fusarium</taxon>
        <taxon>Fusarium burgessii species complex</taxon>
    </lineage>
</organism>
<sequence>MLEQRIASWLDSLPDEYEPQTLKSPKRKRAPVQEPSPPASDSSSAAAAMEGTTPKRRRLIDPDRTPRAPNLPPPSSTASSASWSESGDGAGSRSSSPKKQMLGLRLEERGLECRQLNIDTAPPVVSSLLDTIREIGSGIEILPADKKSAILDSPLVRGQNTRLWRFAFKEEGEDALPGRVPLPEEISLICDLARQCHDTSHEEVAWNVEVHHRLLQAILREPNTTKGAPFNFTTCTTARPHRRFVPYSSTAKMVDFCLYLPTNATDADALQALGRRTPTLTVNHSDFAPLQLSPIVLSIETKRPGKELDAAQLQMGVWHAAQWAFLRSVVGLTAQPLTAEEEIQRKQKARVVLEQLGFIPGIIVQGHRWLFVFSTLEGDKTVLWTERQFGTTQSILDTYAVVAGIRELARWARDVYVPWFRANVLDGFQPTETG</sequence>
<feature type="compositionally biased region" description="Low complexity" evidence="1">
    <location>
        <begin position="76"/>
        <end position="87"/>
    </location>
</feature>